<dbReference type="GO" id="GO:0016783">
    <property type="term" value="F:sulfurtransferase activity"/>
    <property type="evidence" value="ECO:0007669"/>
    <property type="project" value="TreeGrafter"/>
</dbReference>
<dbReference type="Proteomes" id="UP000708208">
    <property type="component" value="Unassembled WGS sequence"/>
</dbReference>
<dbReference type="OrthoDB" id="25129at2759"/>
<protein>
    <recommendedName>
        <fullName evidence="3">Cytoplasmic tRNA 2-thiolation protein 2</fullName>
    </recommendedName>
</protein>
<keyword evidence="2 3" id="KW-0819">tRNA processing</keyword>
<dbReference type="Pfam" id="PF10288">
    <property type="entry name" value="CTU2"/>
    <property type="match status" value="1"/>
</dbReference>
<dbReference type="EMBL" id="CAJVCH010242248">
    <property type="protein sequence ID" value="CAG7733056.1"/>
    <property type="molecule type" value="Genomic_DNA"/>
</dbReference>
<reference evidence="4" key="1">
    <citation type="submission" date="2021-06" db="EMBL/GenBank/DDBJ databases">
        <authorList>
            <person name="Hodson N. C."/>
            <person name="Mongue J. A."/>
            <person name="Jaron S. K."/>
        </authorList>
    </citation>
    <scope>NUCLEOTIDE SEQUENCE</scope>
</reference>
<sequence length="464" mass="52767">MDKSTMEGANNLVCFECTQLIEPESKIVHRLRRTYCRDCWIHHCNFRFRKRLFELGRPEKGSRIPANLLGAKENVLIDYDGSQSAIALVHLIRDAVRSAAEAANLPDQKNLPLPFTFSILFIHDDLIGNETSLKQLDVLRKWQTNTFYRYGLQFPIIVSSLETSLRVLEGRIGENEFIWRAISSQSVQDVEGNGAHGRIEELDPLPYTFPFNSPLTSRLTLIADSFRSKTCRQDFLQELRQNLLLFICKQLSVKRILVSEEQTCMAIKMFSMMSLGRGAQLAEQMSLTTQIQGVKLARPLMDLAQDDLRDYMECIYEQEKRTAAATEESFKPLSLPIDNTKNGKTVRAKTKTIYQQCEDFIVDLQKGYPSTVPTLTRIGAKLRPTDYGEPSCNANAEGMARPTGGSQTDATSFSPLTSVCSFCKKNRNDTEDQESHQLCLCYGCTNILRDMKDQSYFRELIQPM</sequence>
<comment type="subcellular location">
    <subcellularLocation>
        <location evidence="3">Cytoplasm</location>
    </subcellularLocation>
</comment>
<proteinExistence type="inferred from homology"/>
<evidence type="ECO:0000256" key="2">
    <source>
        <dbReference type="ARBA" id="ARBA00022694"/>
    </source>
</evidence>
<dbReference type="HAMAP" id="MF_03054">
    <property type="entry name" value="CTU2"/>
    <property type="match status" value="1"/>
</dbReference>
<comment type="similarity">
    <text evidence="3">Belongs to the CTU2/NCS2 family.</text>
</comment>
<name>A0A8J2PDG8_9HEXA</name>
<organism evidence="4 5">
    <name type="scientific">Allacma fusca</name>
    <dbReference type="NCBI Taxonomy" id="39272"/>
    <lineage>
        <taxon>Eukaryota</taxon>
        <taxon>Metazoa</taxon>
        <taxon>Ecdysozoa</taxon>
        <taxon>Arthropoda</taxon>
        <taxon>Hexapoda</taxon>
        <taxon>Collembola</taxon>
        <taxon>Symphypleona</taxon>
        <taxon>Sminthuridae</taxon>
        <taxon>Allacma</taxon>
    </lineage>
</organism>
<accession>A0A8J2PDG8</accession>
<dbReference type="PANTHER" id="PTHR20882:SF14">
    <property type="entry name" value="CYTOPLASMIC TRNA 2-THIOLATION PROTEIN 2"/>
    <property type="match status" value="1"/>
</dbReference>
<evidence type="ECO:0000256" key="1">
    <source>
        <dbReference type="ARBA" id="ARBA00022490"/>
    </source>
</evidence>
<dbReference type="UniPathway" id="UPA00988"/>
<keyword evidence="1 3" id="KW-0963">Cytoplasm</keyword>
<dbReference type="InterPro" id="IPR019407">
    <property type="entry name" value="CTU2"/>
</dbReference>
<gene>
    <name evidence="4" type="ORF">AFUS01_LOCUS21526</name>
</gene>
<evidence type="ECO:0000256" key="3">
    <source>
        <dbReference type="HAMAP-Rule" id="MF_03054"/>
    </source>
</evidence>
<keyword evidence="5" id="KW-1185">Reference proteome</keyword>
<comment type="caution">
    <text evidence="4">The sequence shown here is derived from an EMBL/GenBank/DDBJ whole genome shotgun (WGS) entry which is preliminary data.</text>
</comment>
<dbReference type="AlphaFoldDB" id="A0A8J2PDG8"/>
<evidence type="ECO:0000313" key="5">
    <source>
        <dbReference type="Proteomes" id="UP000708208"/>
    </source>
</evidence>
<dbReference type="PANTHER" id="PTHR20882">
    <property type="entry name" value="CYTOPLASMIC TRNA 2-THIOLATION PROTEIN 2"/>
    <property type="match status" value="1"/>
</dbReference>
<dbReference type="GO" id="GO:0000049">
    <property type="term" value="F:tRNA binding"/>
    <property type="evidence" value="ECO:0007669"/>
    <property type="project" value="InterPro"/>
</dbReference>
<comment type="function">
    <text evidence="3">Plays a central role in 2-thiolation of mcm(5)S(2)U at tRNA wobble positions of tRNA(Lys), tRNA(Glu) and tRNA(Gln). May act by forming a heterodimer with NCS6/CTU1 that ligates sulfur from thiocarboxylated URM1 onto the uridine of tRNAs at wobble position.</text>
</comment>
<dbReference type="GO" id="GO:0005829">
    <property type="term" value="C:cytosol"/>
    <property type="evidence" value="ECO:0007669"/>
    <property type="project" value="TreeGrafter"/>
</dbReference>
<comment type="pathway">
    <text evidence="3">tRNA modification; 5-methoxycarbonylmethyl-2-thiouridine-tRNA biosynthesis.</text>
</comment>
<dbReference type="GO" id="GO:0002143">
    <property type="term" value="P:tRNA wobble position uridine thiolation"/>
    <property type="evidence" value="ECO:0007669"/>
    <property type="project" value="TreeGrafter"/>
</dbReference>
<dbReference type="GO" id="GO:0016779">
    <property type="term" value="F:nucleotidyltransferase activity"/>
    <property type="evidence" value="ECO:0007669"/>
    <property type="project" value="UniProtKB-UniRule"/>
</dbReference>
<dbReference type="GO" id="GO:0032447">
    <property type="term" value="P:protein urmylation"/>
    <property type="evidence" value="ECO:0007669"/>
    <property type="project" value="UniProtKB-UniRule"/>
</dbReference>
<evidence type="ECO:0000313" key="4">
    <source>
        <dbReference type="EMBL" id="CAG7733056.1"/>
    </source>
</evidence>